<evidence type="ECO:0000256" key="1">
    <source>
        <dbReference type="ARBA" id="ARBA00022801"/>
    </source>
</evidence>
<evidence type="ECO:0000256" key="2">
    <source>
        <dbReference type="SAM" id="SignalP"/>
    </source>
</evidence>
<feature type="signal peptide" evidence="2">
    <location>
        <begin position="1"/>
        <end position="18"/>
    </location>
</feature>
<evidence type="ECO:0000313" key="3">
    <source>
        <dbReference type="EMBL" id="KAJ7629101.1"/>
    </source>
</evidence>
<keyword evidence="4" id="KW-1185">Reference proteome</keyword>
<dbReference type="InterPro" id="IPR017850">
    <property type="entry name" value="Alkaline_phosphatase_core_sf"/>
</dbReference>
<keyword evidence="1" id="KW-0378">Hydrolase</keyword>
<dbReference type="GO" id="GO:0009395">
    <property type="term" value="P:phospholipid catabolic process"/>
    <property type="evidence" value="ECO:0007669"/>
    <property type="project" value="TreeGrafter"/>
</dbReference>
<name>A0AAD7BT99_9AGAR</name>
<dbReference type="Pfam" id="PF04185">
    <property type="entry name" value="Phosphoesterase"/>
    <property type="match status" value="1"/>
</dbReference>
<dbReference type="EMBL" id="JARKIF010000010">
    <property type="protein sequence ID" value="KAJ7629101.1"/>
    <property type="molecule type" value="Genomic_DNA"/>
</dbReference>
<feature type="chain" id="PRO_5041987270" evidence="2">
    <location>
        <begin position="19"/>
        <end position="432"/>
    </location>
</feature>
<dbReference type="PANTHER" id="PTHR31956">
    <property type="entry name" value="NON-SPECIFIC PHOSPHOLIPASE C4-RELATED"/>
    <property type="match status" value="1"/>
</dbReference>
<protein>
    <submittedName>
        <fullName evidence="3">Phosphoesterase family-domain-containing protein</fullName>
    </submittedName>
</protein>
<keyword evidence="2" id="KW-0732">Signal</keyword>
<dbReference type="GO" id="GO:0016788">
    <property type="term" value="F:hydrolase activity, acting on ester bonds"/>
    <property type="evidence" value="ECO:0007669"/>
    <property type="project" value="InterPro"/>
</dbReference>
<accession>A0AAD7BT99</accession>
<dbReference type="SUPFAM" id="SSF53649">
    <property type="entry name" value="Alkaline phosphatase-like"/>
    <property type="match status" value="1"/>
</dbReference>
<reference evidence="3" key="1">
    <citation type="submission" date="2023-03" db="EMBL/GenBank/DDBJ databases">
        <title>Massive genome expansion in bonnet fungi (Mycena s.s.) driven by repeated elements and novel gene families across ecological guilds.</title>
        <authorList>
            <consortium name="Lawrence Berkeley National Laboratory"/>
            <person name="Harder C.B."/>
            <person name="Miyauchi S."/>
            <person name="Viragh M."/>
            <person name="Kuo A."/>
            <person name="Thoen E."/>
            <person name="Andreopoulos B."/>
            <person name="Lu D."/>
            <person name="Skrede I."/>
            <person name="Drula E."/>
            <person name="Henrissat B."/>
            <person name="Morin E."/>
            <person name="Kohler A."/>
            <person name="Barry K."/>
            <person name="LaButti K."/>
            <person name="Morin E."/>
            <person name="Salamov A."/>
            <person name="Lipzen A."/>
            <person name="Mereny Z."/>
            <person name="Hegedus B."/>
            <person name="Baldrian P."/>
            <person name="Stursova M."/>
            <person name="Weitz H."/>
            <person name="Taylor A."/>
            <person name="Grigoriev I.V."/>
            <person name="Nagy L.G."/>
            <person name="Martin F."/>
            <person name="Kauserud H."/>
        </authorList>
    </citation>
    <scope>NUCLEOTIDE SEQUENCE</scope>
    <source>
        <strain evidence="3">9284</strain>
    </source>
</reference>
<dbReference type="PANTHER" id="PTHR31956:SF8">
    <property type="entry name" value="ACID PHOSPHATASE PHOA (AFU_ORTHOLOGUE AFUA_1G03570)"/>
    <property type="match status" value="1"/>
</dbReference>
<proteinExistence type="predicted"/>
<gene>
    <name evidence="3" type="ORF">FB45DRAFT_835076</name>
</gene>
<dbReference type="Proteomes" id="UP001221142">
    <property type="component" value="Unassembled WGS sequence"/>
</dbReference>
<dbReference type="InterPro" id="IPR007312">
    <property type="entry name" value="Phosphoesterase"/>
</dbReference>
<organism evidence="3 4">
    <name type="scientific">Roridomyces roridus</name>
    <dbReference type="NCBI Taxonomy" id="1738132"/>
    <lineage>
        <taxon>Eukaryota</taxon>
        <taxon>Fungi</taxon>
        <taxon>Dikarya</taxon>
        <taxon>Basidiomycota</taxon>
        <taxon>Agaricomycotina</taxon>
        <taxon>Agaricomycetes</taxon>
        <taxon>Agaricomycetidae</taxon>
        <taxon>Agaricales</taxon>
        <taxon>Marasmiineae</taxon>
        <taxon>Mycenaceae</taxon>
        <taxon>Roridomyces</taxon>
    </lineage>
</organism>
<dbReference type="Gene3D" id="3.40.720.10">
    <property type="entry name" value="Alkaline Phosphatase, subunit A"/>
    <property type="match status" value="1"/>
</dbReference>
<evidence type="ECO:0000313" key="4">
    <source>
        <dbReference type="Proteomes" id="UP001221142"/>
    </source>
</evidence>
<dbReference type="AlphaFoldDB" id="A0AAD7BT99"/>
<comment type="caution">
    <text evidence="3">The sequence shown here is derived from an EMBL/GenBank/DDBJ whole genome shotgun (WGS) entry which is preliminary data.</text>
</comment>
<sequence>MFLLSVLLAAGCVRHASAAAAQHFVPPSAGPLVQTAHYTSFSNTTLHDTEVVKGKAFDRIIQVWLENTDYETAASTPLFEELAKEGILFTNFNALTHTSEPNYAGAIGGDFFGMHDDNMYHVPANITTIVDLLEERGVSWATYQENLPSDAFYGYTFASPDYASPSDGSYTYYWRKHNGLTIFDAIAQDPKRAARIRTFNDFANDVVNGTIPQWIFVTPNIVNDAHDTTIDFAAQWMQYWLVPLLSDSRVNGENTLILLTFDENESTNEQNTVFTLVLGNAVPSHLKGTKDDTLYTHYSTISTVEANWELMSLGRQDTNPIVSNVFSFVADKTGYKNLHVPVNEVPMFNLPGVVSGPLTSSRYVPFTAPNITALGAGGRGVLLRPGLNLTLTPERMPAPVNLGRMNLTTPWQMSPETTSVGGIVGCDGAECP</sequence>